<accession>A0A0J8QY33</accession>
<comment type="subcellular location">
    <subcellularLocation>
        <location evidence="1">Nucleus</location>
    </subcellularLocation>
</comment>
<reference evidence="10" key="1">
    <citation type="journal article" date="2010" name="Genome Res.">
        <title>Population genomic sequencing of Coccidioides fungi reveals recent hybridization and transposon control.</title>
        <authorList>
            <person name="Neafsey D.E."/>
            <person name="Barker B.M."/>
            <person name="Sharpton T.J."/>
            <person name="Stajich J.E."/>
            <person name="Park D.J."/>
            <person name="Whiston E."/>
            <person name="Hung C.-Y."/>
            <person name="McMahan C."/>
            <person name="White J."/>
            <person name="Sykes S."/>
            <person name="Heiman D."/>
            <person name="Young S."/>
            <person name="Zeng Q."/>
            <person name="Abouelleil A."/>
            <person name="Aftuck L."/>
            <person name="Bessette D."/>
            <person name="Brown A."/>
            <person name="FitzGerald M."/>
            <person name="Lui A."/>
            <person name="Macdonald J.P."/>
            <person name="Priest M."/>
            <person name="Orbach M.J."/>
            <person name="Galgiani J.N."/>
            <person name="Kirkland T.N."/>
            <person name="Cole G.T."/>
            <person name="Birren B.W."/>
            <person name="Henn M.R."/>
            <person name="Taylor J.W."/>
            <person name="Rounsley S.D."/>
        </authorList>
    </citation>
    <scope>NUCLEOTIDE SEQUENCE [LARGE SCALE GENOMIC DNA]</scope>
    <source>
        <strain evidence="10">RMSCC 3703</strain>
    </source>
</reference>
<evidence type="ECO:0000256" key="7">
    <source>
        <dbReference type="ARBA" id="ARBA00023306"/>
    </source>
</evidence>
<protein>
    <submittedName>
        <fullName evidence="9">Uncharacterized protein</fullName>
    </submittedName>
</protein>
<evidence type="ECO:0000313" key="10">
    <source>
        <dbReference type="Proteomes" id="UP000054559"/>
    </source>
</evidence>
<feature type="compositionally biased region" description="Polar residues" evidence="8">
    <location>
        <begin position="15"/>
        <end position="33"/>
    </location>
</feature>
<evidence type="ECO:0000256" key="4">
    <source>
        <dbReference type="ARBA" id="ARBA00022776"/>
    </source>
</evidence>
<comment type="similarity">
    <text evidence="2">Belongs to the SCC4/mau-2 family.</text>
</comment>
<dbReference type="EMBL" id="DS268150">
    <property type="protein sequence ID" value="KMU76950.1"/>
    <property type="molecule type" value="Genomic_DNA"/>
</dbReference>
<organism evidence="9 10">
    <name type="scientific">Coccidioides immitis RMSCC 3703</name>
    <dbReference type="NCBI Taxonomy" id="454286"/>
    <lineage>
        <taxon>Eukaryota</taxon>
        <taxon>Fungi</taxon>
        <taxon>Dikarya</taxon>
        <taxon>Ascomycota</taxon>
        <taxon>Pezizomycotina</taxon>
        <taxon>Eurotiomycetes</taxon>
        <taxon>Eurotiomycetidae</taxon>
        <taxon>Onygenales</taxon>
        <taxon>Onygenaceae</taxon>
        <taxon>Coccidioides</taxon>
    </lineage>
</organism>
<dbReference type="STRING" id="454286.A0A0J8QY33"/>
<keyword evidence="4" id="KW-0498">Mitosis</keyword>
<dbReference type="AlphaFoldDB" id="A0A0J8QY33"/>
<dbReference type="PANTHER" id="PTHR21394">
    <property type="entry name" value="MAU2 CHROMATID COHESION FACTOR HOMOLOG"/>
    <property type="match status" value="1"/>
</dbReference>
<evidence type="ECO:0000313" key="9">
    <source>
        <dbReference type="EMBL" id="KMU76950.1"/>
    </source>
</evidence>
<evidence type="ECO:0000256" key="1">
    <source>
        <dbReference type="ARBA" id="ARBA00004123"/>
    </source>
</evidence>
<dbReference type="GO" id="GO:0051301">
    <property type="term" value="P:cell division"/>
    <property type="evidence" value="ECO:0007669"/>
    <property type="project" value="UniProtKB-KW"/>
</dbReference>
<keyword evidence="5" id="KW-0159">Chromosome partition</keyword>
<dbReference type="GO" id="GO:0005634">
    <property type="term" value="C:nucleus"/>
    <property type="evidence" value="ECO:0007669"/>
    <property type="project" value="UniProtKB-SubCell"/>
</dbReference>
<evidence type="ECO:0000256" key="8">
    <source>
        <dbReference type="SAM" id="MobiDB-lite"/>
    </source>
</evidence>
<dbReference type="Pfam" id="PF10345">
    <property type="entry name" value="Cohesin_load"/>
    <property type="match status" value="1"/>
</dbReference>
<evidence type="ECO:0000256" key="5">
    <source>
        <dbReference type="ARBA" id="ARBA00022829"/>
    </source>
</evidence>
<dbReference type="Proteomes" id="UP000054559">
    <property type="component" value="Unassembled WGS sequence"/>
</dbReference>
<evidence type="ECO:0000256" key="2">
    <source>
        <dbReference type="ARBA" id="ARBA00008585"/>
    </source>
</evidence>
<keyword evidence="3" id="KW-0132">Cell division</keyword>
<proteinExistence type="inferred from homology"/>
<keyword evidence="7" id="KW-0131">Cell cycle</keyword>
<gene>
    <name evidence="9" type="ORF">CISG_05992</name>
</gene>
<dbReference type="GO" id="GO:0007064">
    <property type="term" value="P:mitotic sister chromatid cohesion"/>
    <property type="evidence" value="ECO:0007669"/>
    <property type="project" value="InterPro"/>
</dbReference>
<dbReference type="GO" id="GO:0007059">
    <property type="term" value="P:chromosome segregation"/>
    <property type="evidence" value="ECO:0007669"/>
    <property type="project" value="UniProtKB-KW"/>
</dbReference>
<sequence length="238" mass="26127">MSYPPPGGSFFPGQTPLQGAQRQQARPVSSAATSPVFIKAEQHPQIPPAHYPSYVSPHQHLQPQPFPGGPPAGNLPAPSSEPIPPRSAKCDFAIQGPSRNTQKQKSPVPPAATGDHMQSMRPTPSKQTKPAKARPKCENQSIDYQVLLLSLADEYFDAAHSQGTILAASRQEADIEQYHKLIATGLCCIEAVLRNWRLQPRTEALLRLRYARILYEETHNDLEAETALSKGIDLCERV</sequence>
<keyword evidence="6" id="KW-0539">Nucleus</keyword>
<feature type="region of interest" description="Disordered" evidence="8">
    <location>
        <begin position="1"/>
        <end position="136"/>
    </location>
</feature>
<dbReference type="InterPro" id="IPR019440">
    <property type="entry name" value="MAU2"/>
</dbReference>
<evidence type="ECO:0000256" key="6">
    <source>
        <dbReference type="ARBA" id="ARBA00023242"/>
    </source>
</evidence>
<name>A0A0J8QY33_COCIT</name>
<evidence type="ECO:0000256" key="3">
    <source>
        <dbReference type="ARBA" id="ARBA00022618"/>
    </source>
</evidence>